<dbReference type="Proteomes" id="UP000314294">
    <property type="component" value="Unassembled WGS sequence"/>
</dbReference>
<dbReference type="EMBL" id="SRLO01000633">
    <property type="protein sequence ID" value="TNN50020.1"/>
    <property type="molecule type" value="Genomic_DNA"/>
</dbReference>
<evidence type="ECO:0000313" key="1">
    <source>
        <dbReference type="EMBL" id="TNN50020.1"/>
    </source>
</evidence>
<gene>
    <name evidence="1" type="ORF">EYF80_039761</name>
</gene>
<protein>
    <submittedName>
        <fullName evidence="1">Uncharacterized protein</fullName>
    </submittedName>
</protein>
<name>A0A4Z2G9Y6_9TELE</name>
<evidence type="ECO:0000313" key="2">
    <source>
        <dbReference type="Proteomes" id="UP000314294"/>
    </source>
</evidence>
<organism evidence="1 2">
    <name type="scientific">Liparis tanakae</name>
    <name type="common">Tanaka's snailfish</name>
    <dbReference type="NCBI Taxonomy" id="230148"/>
    <lineage>
        <taxon>Eukaryota</taxon>
        <taxon>Metazoa</taxon>
        <taxon>Chordata</taxon>
        <taxon>Craniata</taxon>
        <taxon>Vertebrata</taxon>
        <taxon>Euteleostomi</taxon>
        <taxon>Actinopterygii</taxon>
        <taxon>Neopterygii</taxon>
        <taxon>Teleostei</taxon>
        <taxon>Neoteleostei</taxon>
        <taxon>Acanthomorphata</taxon>
        <taxon>Eupercaria</taxon>
        <taxon>Perciformes</taxon>
        <taxon>Cottioidei</taxon>
        <taxon>Cottales</taxon>
        <taxon>Liparidae</taxon>
        <taxon>Liparis</taxon>
    </lineage>
</organism>
<sequence>MQDDYFLQGDFETQPTSFSWSSSCRTASYSISRSSYCCLSCCFSSSTASPYSAAWIFSFVVSLSSRERRSISARTHSGAAFSDRIAPG</sequence>
<dbReference type="AlphaFoldDB" id="A0A4Z2G9Y6"/>
<proteinExistence type="predicted"/>
<keyword evidence="2" id="KW-1185">Reference proteome</keyword>
<accession>A0A4Z2G9Y6</accession>
<comment type="caution">
    <text evidence="1">The sequence shown here is derived from an EMBL/GenBank/DDBJ whole genome shotgun (WGS) entry which is preliminary data.</text>
</comment>
<reference evidence="1 2" key="1">
    <citation type="submission" date="2019-03" db="EMBL/GenBank/DDBJ databases">
        <title>First draft genome of Liparis tanakae, snailfish: a comprehensive survey of snailfish specific genes.</title>
        <authorList>
            <person name="Kim W."/>
            <person name="Song I."/>
            <person name="Jeong J.-H."/>
            <person name="Kim D."/>
            <person name="Kim S."/>
            <person name="Ryu S."/>
            <person name="Song J.Y."/>
            <person name="Lee S.K."/>
        </authorList>
    </citation>
    <scope>NUCLEOTIDE SEQUENCE [LARGE SCALE GENOMIC DNA]</scope>
    <source>
        <tissue evidence="1">Muscle</tissue>
    </source>
</reference>